<evidence type="ECO:0000256" key="4">
    <source>
        <dbReference type="ARBA" id="ARBA00022840"/>
    </source>
</evidence>
<evidence type="ECO:0000256" key="1">
    <source>
        <dbReference type="ARBA" id="ARBA00022741"/>
    </source>
</evidence>
<feature type="domain" description="Helicase C-terminal" evidence="6">
    <location>
        <begin position="216"/>
        <end position="422"/>
    </location>
</feature>
<evidence type="ECO:0000256" key="3">
    <source>
        <dbReference type="ARBA" id="ARBA00022806"/>
    </source>
</evidence>
<keyword evidence="1" id="KW-0547">Nucleotide-binding</keyword>
<dbReference type="Gene3D" id="1.20.120.1080">
    <property type="match status" value="1"/>
</dbReference>
<organism evidence="7 8">
    <name type="scientific">Phytophthora nicotianae P1569</name>
    <dbReference type="NCBI Taxonomy" id="1317065"/>
    <lineage>
        <taxon>Eukaryota</taxon>
        <taxon>Sar</taxon>
        <taxon>Stramenopiles</taxon>
        <taxon>Oomycota</taxon>
        <taxon>Peronosporomycetes</taxon>
        <taxon>Peronosporales</taxon>
        <taxon>Peronosporaceae</taxon>
        <taxon>Phytophthora</taxon>
    </lineage>
</organism>
<keyword evidence="8" id="KW-1185">Reference proteome</keyword>
<sequence>MSWFDQRVSSRAAGDMSDRVVVLLSKTGSGKSTSIAPNLYLRFFHRYRANIVITQPRQLTAQEIPKDIATIPDYREPNSNGLSIELYRNLGYQTMEVAKKPAEKGILFCTTGILLQFLKNTSEDKFCRRFRVVIVDEAHDRALDVDLILMLMKRLIRSRLNNGAPFLILMSATLNVARFTRYFGTRTVFEVSGQTKHVDVVYPPVDVADIYAKTCDIIADIERYEEEHPPPPGVRDVIVFMPAQASIRRMVAALMRLNEGKTGKKVLPVEIAAADVHNVSANMRTVFETDPAKLLLPSGDLAFRRVIVATNVAETGLTLPTLRYCVDSAFHFSKEFIARYGVSIMTAKPTTRGMSTQRKGRVGRKHPGVFFPLYTEETERCLIDDDPPRIETEDFTSHLLAIVVSADVSTLDRLPVWEMPTPPPDDSVRYSLERLFLLGAIDDLGRATELGRMMNTFHKISIESAKMILSGLVFRAPLKELVALDCLLSGYGGGHRGGRFQNEMVAVG</sequence>
<dbReference type="SMART" id="SM00487">
    <property type="entry name" value="DEXDc"/>
    <property type="match status" value="1"/>
</dbReference>
<dbReference type="Pfam" id="PF00270">
    <property type="entry name" value="DEAD"/>
    <property type="match status" value="1"/>
</dbReference>
<dbReference type="InterPro" id="IPR048333">
    <property type="entry name" value="HA2_WH"/>
</dbReference>
<dbReference type="SUPFAM" id="SSF52540">
    <property type="entry name" value="P-loop containing nucleoside triphosphate hydrolases"/>
    <property type="match status" value="1"/>
</dbReference>
<dbReference type="PROSITE" id="PS51192">
    <property type="entry name" value="HELICASE_ATP_BIND_1"/>
    <property type="match status" value="1"/>
</dbReference>
<dbReference type="PANTHER" id="PTHR18934:SF91">
    <property type="entry name" value="PRE-MRNA-SPLICING FACTOR ATP-DEPENDENT RNA HELICASE PRP16"/>
    <property type="match status" value="1"/>
</dbReference>
<dbReference type="EMBL" id="ANIZ01002542">
    <property type="protein sequence ID" value="ETI39656.1"/>
    <property type="molecule type" value="Genomic_DNA"/>
</dbReference>
<dbReference type="PANTHER" id="PTHR18934">
    <property type="entry name" value="ATP-DEPENDENT RNA HELICASE"/>
    <property type="match status" value="1"/>
</dbReference>
<dbReference type="CDD" id="cd17917">
    <property type="entry name" value="DEXHc_RHA-like"/>
    <property type="match status" value="1"/>
</dbReference>
<comment type="caution">
    <text evidence="7">The sequence shown here is derived from an EMBL/GenBank/DDBJ whole genome shotgun (WGS) entry which is preliminary data.</text>
</comment>
<reference evidence="7 8" key="1">
    <citation type="submission" date="2013-11" db="EMBL/GenBank/DDBJ databases">
        <title>The Genome Sequence of Phytophthora parasitica P1569.</title>
        <authorList>
            <consortium name="The Broad Institute Genomics Platform"/>
            <person name="Russ C."/>
            <person name="Tyler B."/>
            <person name="Panabieres F."/>
            <person name="Shan W."/>
            <person name="Tripathy S."/>
            <person name="Grunwald N."/>
            <person name="Machado M."/>
            <person name="Johnson C.S."/>
            <person name="Arredondo F."/>
            <person name="Hong C."/>
            <person name="Coffey M."/>
            <person name="Young S.K."/>
            <person name="Zeng Q."/>
            <person name="Gargeya S."/>
            <person name="Fitzgerald M."/>
            <person name="Abouelleil A."/>
            <person name="Alvarado L."/>
            <person name="Chapman S.B."/>
            <person name="Gainer-Dewar J."/>
            <person name="Goldberg J."/>
            <person name="Griggs A."/>
            <person name="Gujja S."/>
            <person name="Hansen M."/>
            <person name="Howarth C."/>
            <person name="Imamovic A."/>
            <person name="Ireland A."/>
            <person name="Larimer J."/>
            <person name="McCowan C."/>
            <person name="Murphy C."/>
            <person name="Pearson M."/>
            <person name="Poon T.W."/>
            <person name="Priest M."/>
            <person name="Roberts A."/>
            <person name="Saif S."/>
            <person name="Shea T."/>
            <person name="Sykes S."/>
            <person name="Wortman J."/>
            <person name="Nusbaum C."/>
            <person name="Birren B."/>
        </authorList>
    </citation>
    <scope>NUCLEOTIDE SEQUENCE [LARGE SCALE GENOMIC DNA]</scope>
    <source>
        <strain evidence="7 8">P1569</strain>
    </source>
</reference>
<gene>
    <name evidence="7" type="ORF">F443_14756</name>
</gene>
<dbReference type="Proteomes" id="UP000018721">
    <property type="component" value="Unassembled WGS sequence"/>
</dbReference>
<name>V9EL43_PHYNI</name>
<dbReference type="GO" id="GO:0003723">
    <property type="term" value="F:RNA binding"/>
    <property type="evidence" value="ECO:0007669"/>
    <property type="project" value="TreeGrafter"/>
</dbReference>
<evidence type="ECO:0000313" key="8">
    <source>
        <dbReference type="Proteomes" id="UP000018721"/>
    </source>
</evidence>
<dbReference type="Pfam" id="PF04408">
    <property type="entry name" value="WHD_HA2"/>
    <property type="match status" value="1"/>
</dbReference>
<dbReference type="GO" id="GO:0005524">
    <property type="term" value="F:ATP binding"/>
    <property type="evidence" value="ECO:0007669"/>
    <property type="project" value="UniProtKB-KW"/>
</dbReference>
<proteinExistence type="predicted"/>
<keyword evidence="3" id="KW-0347">Helicase</keyword>
<dbReference type="eggNOG" id="KOG0924">
    <property type="taxonomic scope" value="Eukaryota"/>
</dbReference>
<dbReference type="GO" id="GO:0004386">
    <property type="term" value="F:helicase activity"/>
    <property type="evidence" value="ECO:0007669"/>
    <property type="project" value="UniProtKB-KW"/>
</dbReference>
<evidence type="ECO:0000259" key="5">
    <source>
        <dbReference type="PROSITE" id="PS51192"/>
    </source>
</evidence>
<accession>V9EL43</accession>
<keyword evidence="4" id="KW-0067">ATP-binding</keyword>
<evidence type="ECO:0000259" key="6">
    <source>
        <dbReference type="PROSITE" id="PS51194"/>
    </source>
</evidence>
<evidence type="ECO:0000313" key="7">
    <source>
        <dbReference type="EMBL" id="ETI39656.1"/>
    </source>
</evidence>
<dbReference type="GO" id="GO:0016787">
    <property type="term" value="F:hydrolase activity"/>
    <property type="evidence" value="ECO:0007669"/>
    <property type="project" value="UniProtKB-KW"/>
</dbReference>
<protein>
    <recommendedName>
        <fullName evidence="9">Helicase ATP-binding domain-containing protein</fullName>
    </recommendedName>
</protein>
<evidence type="ECO:0008006" key="9">
    <source>
        <dbReference type="Google" id="ProtNLM"/>
    </source>
</evidence>
<dbReference type="Gene3D" id="3.40.50.300">
    <property type="entry name" value="P-loop containing nucleotide triphosphate hydrolases"/>
    <property type="match status" value="2"/>
</dbReference>
<feature type="domain" description="Helicase ATP-binding" evidence="5">
    <location>
        <begin position="12"/>
        <end position="192"/>
    </location>
</feature>
<keyword evidence="2" id="KW-0378">Hydrolase</keyword>
<dbReference type="OrthoDB" id="10253254at2759"/>
<dbReference type="InterPro" id="IPR001650">
    <property type="entry name" value="Helicase_C-like"/>
</dbReference>
<dbReference type="InterPro" id="IPR014001">
    <property type="entry name" value="Helicase_ATP-bd"/>
</dbReference>
<dbReference type="AlphaFoldDB" id="V9EL43"/>
<dbReference type="HOGENOM" id="CLU_536914_0_0_1"/>
<evidence type="ECO:0000256" key="2">
    <source>
        <dbReference type="ARBA" id="ARBA00022801"/>
    </source>
</evidence>
<dbReference type="InterPro" id="IPR027417">
    <property type="entry name" value="P-loop_NTPase"/>
</dbReference>
<dbReference type="PROSITE" id="PS51194">
    <property type="entry name" value="HELICASE_CTER"/>
    <property type="match status" value="1"/>
</dbReference>
<dbReference type="InterPro" id="IPR011545">
    <property type="entry name" value="DEAD/DEAH_box_helicase_dom"/>
</dbReference>